<comment type="caution">
    <text evidence="2">The sequence shown here is derived from an EMBL/GenBank/DDBJ whole genome shotgun (WGS) entry which is preliminary data.</text>
</comment>
<organism evidence="2 3">
    <name type="scientific">Carboxylicivirga linearis</name>
    <dbReference type="NCBI Taxonomy" id="1628157"/>
    <lineage>
        <taxon>Bacteria</taxon>
        <taxon>Pseudomonadati</taxon>
        <taxon>Bacteroidota</taxon>
        <taxon>Bacteroidia</taxon>
        <taxon>Marinilabiliales</taxon>
        <taxon>Marinilabiliaceae</taxon>
        <taxon>Carboxylicivirga</taxon>
    </lineage>
</organism>
<dbReference type="EMBL" id="JAGUCO010000024">
    <property type="protein sequence ID" value="MBS2100485.1"/>
    <property type="molecule type" value="Genomic_DNA"/>
</dbReference>
<evidence type="ECO:0000313" key="3">
    <source>
        <dbReference type="Proteomes" id="UP000708576"/>
    </source>
</evidence>
<dbReference type="Proteomes" id="UP000708576">
    <property type="component" value="Unassembled WGS sequence"/>
</dbReference>
<evidence type="ECO:0000256" key="1">
    <source>
        <dbReference type="SAM" id="SignalP"/>
    </source>
</evidence>
<accession>A0ABS5K002</accession>
<dbReference type="RefSeq" id="WP_212218421.1">
    <property type="nucleotide sequence ID" value="NZ_JAGUCO010000024.1"/>
</dbReference>
<gene>
    <name evidence="2" type="ORF">KEM10_19520</name>
</gene>
<evidence type="ECO:0008006" key="4">
    <source>
        <dbReference type="Google" id="ProtNLM"/>
    </source>
</evidence>
<feature type="signal peptide" evidence="1">
    <location>
        <begin position="1"/>
        <end position="21"/>
    </location>
</feature>
<feature type="chain" id="PRO_5046937316" description="Lipoprotein" evidence="1">
    <location>
        <begin position="22"/>
        <end position="60"/>
    </location>
</feature>
<evidence type="ECO:0000313" key="2">
    <source>
        <dbReference type="EMBL" id="MBS2100485.1"/>
    </source>
</evidence>
<protein>
    <recommendedName>
        <fullName evidence="4">Lipoprotein</fullName>
    </recommendedName>
</protein>
<proteinExistence type="predicted"/>
<keyword evidence="1" id="KW-0732">Signal</keyword>
<keyword evidence="3" id="KW-1185">Reference proteome</keyword>
<name>A0ABS5K002_9BACT</name>
<sequence>MKVNFKNIFVAMAFVAGLGFASCSSDSDNYTPSDDADVQLPMAPEVDLPIAPDFDKVPQN</sequence>
<dbReference type="PROSITE" id="PS51257">
    <property type="entry name" value="PROKAR_LIPOPROTEIN"/>
    <property type="match status" value="1"/>
</dbReference>
<reference evidence="2 3" key="1">
    <citation type="journal article" date="2015" name="Int. J. Syst. Evol. Microbiol.">
        <title>Carboxylicivirga linearis sp. nov., isolated from a sea cucumber culture pond.</title>
        <authorList>
            <person name="Wang F.Q."/>
            <person name="Zhou Y.X."/>
            <person name="Lin X.Z."/>
            <person name="Chen G.J."/>
            <person name="Du Z.J."/>
        </authorList>
    </citation>
    <scope>NUCLEOTIDE SEQUENCE [LARGE SCALE GENOMIC DNA]</scope>
    <source>
        <strain evidence="2 3">FB218</strain>
    </source>
</reference>